<dbReference type="InterPro" id="IPR028098">
    <property type="entry name" value="Glyco_trans_4-like_N"/>
</dbReference>
<comment type="caution">
    <text evidence="3">The sequence shown here is derived from an EMBL/GenBank/DDBJ whole genome shotgun (WGS) entry which is preliminary data.</text>
</comment>
<dbReference type="PANTHER" id="PTHR12526:SF638">
    <property type="entry name" value="SPORE COAT PROTEIN SA"/>
    <property type="match status" value="1"/>
</dbReference>
<dbReference type="Pfam" id="PF13439">
    <property type="entry name" value="Glyco_transf_4"/>
    <property type="match status" value="1"/>
</dbReference>
<sequence>MDGWVTMKPLKVLQLLPALDSGGVERGTLEIARALVATGHESVVLSKGGRLVEALQREGSRHITLELGRKSPLTFLHARRLRRLFEAERFDIVHARSRMPAWVAWLAWRGMPLATRPRFVTTVHGMHSVSRYSAIMCAGERVIAVSDTVRDHIRSHYPTTRWPHLADDRITVIPRGIDPAEFPHDYPASTEWLARFHAEFPQLGQRKVLTLPGRLTRLKGHHDFITLVGKLVAEGLDVVGLIVGGEDPKRPGYAREIRARVLAAGLTERIVFTGHRSDMREIYAISDCVLSLSSTPESFGRTVLEPLAMGRPVVGYAHGGVAEILAELFPHGAVAKGDIGAATLRAEAVLKGKTPAVLPNTRFLLERMQRSTLSLYEALAT</sequence>
<gene>
    <name evidence="3" type="ORF">M622_11540</name>
</gene>
<dbReference type="AlphaFoldDB" id="S9ZT77"/>
<name>S9ZT77_9RHOO</name>
<evidence type="ECO:0000313" key="4">
    <source>
        <dbReference type="Proteomes" id="UP000015455"/>
    </source>
</evidence>
<accession>S9ZT77</accession>
<feature type="domain" description="Glycosyl transferase family 1" evidence="1">
    <location>
        <begin position="204"/>
        <end position="337"/>
    </location>
</feature>
<dbReference type="Gene3D" id="3.40.50.2000">
    <property type="entry name" value="Glycogen Phosphorylase B"/>
    <property type="match status" value="2"/>
</dbReference>
<dbReference type="Proteomes" id="UP000015455">
    <property type="component" value="Unassembled WGS sequence"/>
</dbReference>
<protein>
    <submittedName>
        <fullName evidence="3">Glycosyl transferase</fullName>
    </submittedName>
</protein>
<keyword evidence="4" id="KW-1185">Reference proteome</keyword>
<dbReference type="eggNOG" id="COG0438">
    <property type="taxonomic scope" value="Bacteria"/>
</dbReference>
<dbReference type="GO" id="GO:0016757">
    <property type="term" value="F:glycosyltransferase activity"/>
    <property type="evidence" value="ECO:0007669"/>
    <property type="project" value="InterPro"/>
</dbReference>
<evidence type="ECO:0000313" key="3">
    <source>
        <dbReference type="EMBL" id="EPZ16722.1"/>
    </source>
</evidence>
<keyword evidence="3" id="KW-0808">Transferase</keyword>
<dbReference type="EMBL" id="ATJV01000042">
    <property type="protein sequence ID" value="EPZ16722.1"/>
    <property type="molecule type" value="Genomic_DNA"/>
</dbReference>
<organism evidence="3 4">
    <name type="scientific">Thauera terpenica 58Eu</name>
    <dbReference type="NCBI Taxonomy" id="1348657"/>
    <lineage>
        <taxon>Bacteria</taxon>
        <taxon>Pseudomonadati</taxon>
        <taxon>Pseudomonadota</taxon>
        <taxon>Betaproteobacteria</taxon>
        <taxon>Rhodocyclales</taxon>
        <taxon>Zoogloeaceae</taxon>
        <taxon>Thauera</taxon>
    </lineage>
</organism>
<evidence type="ECO:0000259" key="2">
    <source>
        <dbReference type="Pfam" id="PF13439"/>
    </source>
</evidence>
<proteinExistence type="predicted"/>
<dbReference type="CDD" id="cd03819">
    <property type="entry name" value="GT4_WavL-like"/>
    <property type="match status" value="1"/>
</dbReference>
<dbReference type="STRING" id="1348657.M622_11540"/>
<dbReference type="Pfam" id="PF00534">
    <property type="entry name" value="Glycos_transf_1"/>
    <property type="match status" value="1"/>
</dbReference>
<dbReference type="InterPro" id="IPR001296">
    <property type="entry name" value="Glyco_trans_1"/>
</dbReference>
<dbReference type="PATRIC" id="fig|1348657.5.peg.847"/>
<dbReference type="PANTHER" id="PTHR12526">
    <property type="entry name" value="GLYCOSYLTRANSFERASE"/>
    <property type="match status" value="1"/>
</dbReference>
<evidence type="ECO:0000259" key="1">
    <source>
        <dbReference type="Pfam" id="PF00534"/>
    </source>
</evidence>
<feature type="domain" description="Glycosyltransferase subfamily 4-like N-terminal" evidence="2">
    <location>
        <begin position="22"/>
        <end position="180"/>
    </location>
</feature>
<dbReference type="SUPFAM" id="SSF53756">
    <property type="entry name" value="UDP-Glycosyltransferase/glycogen phosphorylase"/>
    <property type="match status" value="1"/>
</dbReference>
<reference evidence="3 4" key="1">
    <citation type="submission" date="2013-06" db="EMBL/GenBank/DDBJ databases">
        <title>Draft genome sequence of Thauera terpenica.</title>
        <authorList>
            <person name="Liu B."/>
            <person name="Frostegard A.H."/>
            <person name="Shapleigh J.P."/>
        </authorList>
    </citation>
    <scope>NUCLEOTIDE SEQUENCE [LARGE SCALE GENOMIC DNA]</scope>
    <source>
        <strain evidence="3 4">58Eu</strain>
    </source>
</reference>